<evidence type="ECO:0000313" key="3">
    <source>
        <dbReference type="Proteomes" id="UP000249610"/>
    </source>
</evidence>
<dbReference type="EMBL" id="QLLK01000003">
    <property type="protein sequence ID" value="RAI92295.1"/>
    <property type="molecule type" value="Genomic_DNA"/>
</dbReference>
<evidence type="ECO:0000259" key="1">
    <source>
        <dbReference type="Pfam" id="PF19078"/>
    </source>
</evidence>
<dbReference type="Pfam" id="PF19078">
    <property type="entry name" value="Big_12"/>
    <property type="match status" value="1"/>
</dbReference>
<organism evidence="2 3">
    <name type="scientific">Algoriphagus yeomjeoni</name>
    <dbReference type="NCBI Taxonomy" id="291403"/>
    <lineage>
        <taxon>Bacteria</taxon>
        <taxon>Pseudomonadati</taxon>
        <taxon>Bacteroidota</taxon>
        <taxon>Cytophagia</taxon>
        <taxon>Cytophagales</taxon>
        <taxon>Cyclobacteriaceae</taxon>
        <taxon>Algoriphagus</taxon>
    </lineage>
</organism>
<dbReference type="AlphaFoldDB" id="A0A327PJ26"/>
<name>A0A327PJ26_9BACT</name>
<gene>
    <name evidence="2" type="ORF">LV83_01525</name>
</gene>
<keyword evidence="3" id="KW-1185">Reference proteome</keyword>
<accession>A0A327PJ26</accession>
<comment type="caution">
    <text evidence="2">The sequence shown here is derived from an EMBL/GenBank/DDBJ whole genome shotgun (WGS) entry which is preliminary data.</text>
</comment>
<dbReference type="InterPro" id="IPR044048">
    <property type="entry name" value="Big_12"/>
</dbReference>
<sequence length="938" mass="96610">MEKFFLWSNRMSSYLKSPLSSLCIAQFKLRGLENGSEDYNTNTSAPFCITTIKKITLMKKIVQLSIFFVLYLSAFQIDAQSFTQFRGLGSDNSAGTGFKTISTNSVLVVSNNATGTTNSVVGSELFSKLTTAGGTDVITLKADGVNSISFDVNDMSIFNFLDPASAADYTTNTKIVFKNSVGTIIRTMTLNATKSLTSSTSGVSIGAFFDNNASLPVTGVSEIEITINPSTVSVDAFTIRNITLNNIVSGAVPSGPATLNFNALGITNTISNTLGKSTAIGPLNFEINSAATNDLITFKSNEGAGGTGALYDNNQDIGGITKWTISRHDGSEFTLSSIYLQEAGVGASTSGTLKARRNGAQVGSTVNVTFNGSIDVSGNPNFSNIDEVWIEAADINFYLDNVAYVIPSTVVTPTLTTSAATSITASGATLNGNVSADGGASVSARGFVYSISDNTPTIGESGVTNVSDGSGTGTFSEAITGLTASTTYYYQAYATNSVGTSYGGVESFGTSAESSSSAIITFDGKGYIDNQDLGNPYTIDSNGETFKFTVSGGVPTSNRYRTTDTWGCNNTGFGDLTAGINTATTWTIEIVSGNEIDLGTIKFNNLFNCYAFTYNLSIEGFKNNSSTGSQSFSVAGMNSIFTPNSSFDDVDKVVITGTDIANLGMDDINWASMATSNTAPTLSTSAASSITATSSTLGGNVTADGGAAVTARGFVYSTSDNTPTIGESGVTNVSDGSGTGVFSEAITGLTASTTYYYQAYATNSVGTSYGGVESFITASSGPIVTDSNISISGASGTGGAFKIGDTVTASWNNTNGGDNNSDVISSVTIDFSQFGGGSAVAATNSSDTWTATYTITAGAIDAFNRNVSVTATNNSSLATTTADTSNARVDNQLPTSTIVVADTQLTAGETSQVTITFSEAVTGFSSADLTVANGSLSG</sequence>
<protein>
    <recommendedName>
        <fullName evidence="1">Bacterial Ig-like domain-containing protein</fullName>
    </recommendedName>
</protein>
<feature type="domain" description="Bacterial Ig-like" evidence="1">
    <location>
        <begin position="890"/>
        <end position="937"/>
    </location>
</feature>
<evidence type="ECO:0000313" key="2">
    <source>
        <dbReference type="EMBL" id="RAI92295.1"/>
    </source>
</evidence>
<feature type="non-terminal residue" evidence="2">
    <location>
        <position position="938"/>
    </location>
</feature>
<reference evidence="2 3" key="1">
    <citation type="submission" date="2018-06" db="EMBL/GenBank/DDBJ databases">
        <title>Genomic Encyclopedia of Archaeal and Bacterial Type Strains, Phase II (KMG-II): from individual species to whole genera.</title>
        <authorList>
            <person name="Goeker M."/>
        </authorList>
    </citation>
    <scope>NUCLEOTIDE SEQUENCE [LARGE SCALE GENOMIC DNA]</scope>
    <source>
        <strain evidence="2 3">DSM 23446</strain>
    </source>
</reference>
<proteinExistence type="predicted"/>
<dbReference type="Proteomes" id="UP000249610">
    <property type="component" value="Unassembled WGS sequence"/>
</dbReference>